<accession>A0AAV9QM47</accession>
<comment type="caution">
    <text evidence="2">Lacks conserved residue(s) required for the propagation of feature annotation.</text>
</comment>
<dbReference type="EMBL" id="JAHHUM010003050">
    <property type="protein sequence ID" value="KAK5598568.1"/>
    <property type="molecule type" value="Genomic_DNA"/>
</dbReference>
<dbReference type="PANTHER" id="PTHR15036">
    <property type="entry name" value="PIKACHURIN-LIKE PROTEIN"/>
    <property type="match status" value="1"/>
</dbReference>
<dbReference type="Proteomes" id="UP001311232">
    <property type="component" value="Unassembled WGS sequence"/>
</dbReference>
<dbReference type="InterPro" id="IPR050372">
    <property type="entry name" value="Neurexin-related_CASP"/>
</dbReference>
<dbReference type="GO" id="GO:0016020">
    <property type="term" value="C:membrane"/>
    <property type="evidence" value="ECO:0007669"/>
    <property type="project" value="UniProtKB-SubCell"/>
</dbReference>
<comment type="caution">
    <text evidence="6">The sequence shown here is derived from an EMBL/GenBank/DDBJ whole genome shotgun (WGS) entry which is preliminary data.</text>
</comment>
<reference evidence="6 7" key="1">
    <citation type="submission" date="2021-06" db="EMBL/GenBank/DDBJ databases">
        <authorList>
            <person name="Palmer J.M."/>
        </authorList>
    </citation>
    <scope>NUCLEOTIDE SEQUENCE [LARGE SCALE GENOMIC DNA]</scope>
    <source>
        <strain evidence="6 7">MEX-2019</strain>
        <tissue evidence="6">Muscle</tissue>
    </source>
</reference>
<evidence type="ECO:0000256" key="1">
    <source>
        <dbReference type="ARBA" id="ARBA00023157"/>
    </source>
</evidence>
<proteinExistence type="predicted"/>
<dbReference type="PANTHER" id="PTHR15036:SF85">
    <property type="entry name" value="SP2353, ISOFORM A"/>
    <property type="match status" value="1"/>
</dbReference>
<dbReference type="PROSITE" id="PS00022">
    <property type="entry name" value="EGF_1"/>
    <property type="match status" value="1"/>
</dbReference>
<dbReference type="Pfam" id="PF02210">
    <property type="entry name" value="Laminin_G_2"/>
    <property type="match status" value="1"/>
</dbReference>
<dbReference type="CDD" id="cd00110">
    <property type="entry name" value="LamG"/>
    <property type="match status" value="1"/>
</dbReference>
<dbReference type="InterPro" id="IPR001791">
    <property type="entry name" value="Laminin_G"/>
</dbReference>
<organism evidence="6 7">
    <name type="scientific">Crenichthys baileyi</name>
    <name type="common">White River springfish</name>
    <dbReference type="NCBI Taxonomy" id="28760"/>
    <lineage>
        <taxon>Eukaryota</taxon>
        <taxon>Metazoa</taxon>
        <taxon>Chordata</taxon>
        <taxon>Craniata</taxon>
        <taxon>Vertebrata</taxon>
        <taxon>Euteleostomi</taxon>
        <taxon>Actinopterygii</taxon>
        <taxon>Neopterygii</taxon>
        <taxon>Teleostei</taxon>
        <taxon>Neoteleostei</taxon>
        <taxon>Acanthomorphata</taxon>
        <taxon>Ovalentaria</taxon>
        <taxon>Atherinomorphae</taxon>
        <taxon>Cyprinodontiformes</taxon>
        <taxon>Goodeidae</taxon>
        <taxon>Crenichthys</taxon>
    </lineage>
</organism>
<feature type="non-terminal residue" evidence="6">
    <location>
        <position position="1"/>
    </location>
</feature>
<evidence type="ECO:0000259" key="4">
    <source>
        <dbReference type="PROSITE" id="PS50025"/>
    </source>
</evidence>
<keyword evidence="1 2" id="KW-1015">Disulfide bond</keyword>
<evidence type="ECO:0000256" key="2">
    <source>
        <dbReference type="PROSITE-ProRule" id="PRU00076"/>
    </source>
</evidence>
<evidence type="ECO:0000256" key="3">
    <source>
        <dbReference type="SAM" id="MobiDB-lite"/>
    </source>
</evidence>
<feature type="domain" description="Laminin G" evidence="4">
    <location>
        <begin position="1"/>
        <end position="190"/>
    </location>
</feature>
<feature type="domain" description="EGF-like" evidence="5">
    <location>
        <begin position="235"/>
        <end position="275"/>
    </location>
</feature>
<dbReference type="SUPFAM" id="SSF57196">
    <property type="entry name" value="EGF/Laminin"/>
    <property type="match status" value="1"/>
</dbReference>
<dbReference type="SUPFAM" id="SSF49899">
    <property type="entry name" value="Concanavalin A-like lectins/glucanases"/>
    <property type="match status" value="2"/>
</dbReference>
<feature type="compositionally biased region" description="Low complexity" evidence="3">
    <location>
        <begin position="427"/>
        <end position="439"/>
    </location>
</feature>
<sequence length="508" mass="56632">RSVCVSFPDWSYVHYFRNSYLEFQGVDLGTLNNITVRFQTTASQGTLLYVDQGPINGDFFFMKLYIQDGILQYAFCCNEEEDVTRMSASIHVDDGRVHIVHIRQHLIPCEAELMLSGYKSIKSTASNYWLGHMIQRTNHVFVGGLPRQYLLNQRARPFYNYTGCIEVIEINHLRSFYITDAIAGSNIDRCRYTSYPTVSSTENDLSLSPPSAFPEAVSTATLALSTPPPRLPLRERQVCLDDLCRNGGTCHQLQLHGRALSACHCPLHFSGAFCEKDSTVYIPSFDGTSYLELKPLASFLQPLNDRSNRPTIAEDTTFYLTVKTRSTQGTILFIAAPRSKNCSHLDFCESAPMLHHKSTSLPLDFNCQIERKKSGRWGRGGKVGSRENSDLAFTKPILARSAGLQHQNCVWYTPAKRGGRFFGVHPASTGPGNAGTTGPPKSPSWPPQTAQEQKFGDQFLHVFLEDGSPIAQLGCGSTNVLYAAAGKSINNNRWMPILIRYDVSFLGP</sequence>
<evidence type="ECO:0000313" key="7">
    <source>
        <dbReference type="Proteomes" id="UP001311232"/>
    </source>
</evidence>
<protein>
    <submittedName>
        <fullName evidence="6">Uncharacterized protein</fullName>
    </submittedName>
</protein>
<evidence type="ECO:0000259" key="5">
    <source>
        <dbReference type="PROSITE" id="PS50026"/>
    </source>
</evidence>
<dbReference type="InterPro" id="IPR000742">
    <property type="entry name" value="EGF"/>
</dbReference>
<dbReference type="Gene3D" id="2.10.25.10">
    <property type="entry name" value="Laminin"/>
    <property type="match status" value="1"/>
</dbReference>
<gene>
    <name evidence="6" type="ORF">CRENBAI_008202</name>
</gene>
<feature type="disulfide bond" evidence="2">
    <location>
        <begin position="265"/>
        <end position="274"/>
    </location>
</feature>
<dbReference type="Gene3D" id="2.60.120.200">
    <property type="match status" value="2"/>
</dbReference>
<name>A0AAV9QM47_9TELE</name>
<keyword evidence="2" id="KW-0245">EGF-like domain</keyword>
<dbReference type="InterPro" id="IPR013320">
    <property type="entry name" value="ConA-like_dom_sf"/>
</dbReference>
<dbReference type="SMART" id="SM00282">
    <property type="entry name" value="LamG"/>
    <property type="match status" value="1"/>
</dbReference>
<feature type="region of interest" description="Disordered" evidence="3">
    <location>
        <begin position="427"/>
        <end position="451"/>
    </location>
</feature>
<dbReference type="PROSITE" id="PS50026">
    <property type="entry name" value="EGF_3"/>
    <property type="match status" value="1"/>
</dbReference>
<keyword evidence="7" id="KW-1185">Reference proteome</keyword>
<dbReference type="PROSITE" id="PS50025">
    <property type="entry name" value="LAM_G_DOMAIN"/>
    <property type="match status" value="1"/>
</dbReference>
<evidence type="ECO:0000313" key="6">
    <source>
        <dbReference type="EMBL" id="KAK5598568.1"/>
    </source>
</evidence>
<dbReference type="AlphaFoldDB" id="A0AAV9QM47"/>